<dbReference type="CDD" id="cd01949">
    <property type="entry name" value="GGDEF"/>
    <property type="match status" value="1"/>
</dbReference>
<dbReference type="NCBIfam" id="TIGR00254">
    <property type="entry name" value="GGDEF"/>
    <property type="match status" value="1"/>
</dbReference>
<dbReference type="Pfam" id="PF00990">
    <property type="entry name" value="GGDEF"/>
    <property type="match status" value="1"/>
</dbReference>
<name>A0A5C6TTW5_9SPHN</name>
<dbReference type="FunFam" id="3.30.70.270:FF:000001">
    <property type="entry name" value="Diguanylate cyclase domain protein"/>
    <property type="match status" value="1"/>
</dbReference>
<dbReference type="SMART" id="SM00267">
    <property type="entry name" value="GGDEF"/>
    <property type="match status" value="1"/>
</dbReference>
<dbReference type="Proteomes" id="UP000321249">
    <property type="component" value="Unassembled WGS sequence"/>
</dbReference>
<evidence type="ECO:0000256" key="1">
    <source>
        <dbReference type="ARBA" id="ARBA00012528"/>
    </source>
</evidence>
<dbReference type="OrthoDB" id="9812260at2"/>
<dbReference type="GO" id="GO:0005886">
    <property type="term" value="C:plasma membrane"/>
    <property type="evidence" value="ECO:0007669"/>
    <property type="project" value="TreeGrafter"/>
</dbReference>
<dbReference type="PANTHER" id="PTHR45138:SF24">
    <property type="entry name" value="DIGUANYLATE CYCLASE DGCC-RELATED"/>
    <property type="match status" value="1"/>
</dbReference>
<feature type="domain" description="GGDEF" evidence="3">
    <location>
        <begin position="197"/>
        <end position="330"/>
    </location>
</feature>
<dbReference type="InterPro" id="IPR050469">
    <property type="entry name" value="Diguanylate_Cyclase"/>
</dbReference>
<dbReference type="GO" id="GO:0043709">
    <property type="term" value="P:cell adhesion involved in single-species biofilm formation"/>
    <property type="evidence" value="ECO:0007669"/>
    <property type="project" value="TreeGrafter"/>
</dbReference>
<organism evidence="4 5">
    <name type="scientific">Allosphingosinicella ginsenosidimutans</name>
    <dbReference type="NCBI Taxonomy" id="1176539"/>
    <lineage>
        <taxon>Bacteria</taxon>
        <taxon>Pseudomonadati</taxon>
        <taxon>Pseudomonadota</taxon>
        <taxon>Alphaproteobacteria</taxon>
        <taxon>Sphingomonadales</taxon>
        <taxon>Sphingomonadaceae</taxon>
        <taxon>Allosphingosinicella</taxon>
    </lineage>
</organism>
<evidence type="ECO:0000313" key="5">
    <source>
        <dbReference type="Proteomes" id="UP000321249"/>
    </source>
</evidence>
<dbReference type="GO" id="GO:1902201">
    <property type="term" value="P:negative regulation of bacterial-type flagellum-dependent cell motility"/>
    <property type="evidence" value="ECO:0007669"/>
    <property type="project" value="TreeGrafter"/>
</dbReference>
<keyword evidence="5" id="KW-1185">Reference proteome</keyword>
<evidence type="ECO:0000313" key="4">
    <source>
        <dbReference type="EMBL" id="TXC63822.1"/>
    </source>
</evidence>
<dbReference type="AlphaFoldDB" id="A0A5C6TTW5"/>
<dbReference type="PANTHER" id="PTHR45138">
    <property type="entry name" value="REGULATORY COMPONENTS OF SENSORY TRANSDUCTION SYSTEM"/>
    <property type="match status" value="1"/>
</dbReference>
<dbReference type="InterPro" id="IPR000160">
    <property type="entry name" value="GGDEF_dom"/>
</dbReference>
<dbReference type="EMBL" id="VOQQ01000001">
    <property type="protein sequence ID" value="TXC63822.1"/>
    <property type="molecule type" value="Genomic_DNA"/>
</dbReference>
<dbReference type="GO" id="GO:0052621">
    <property type="term" value="F:diguanylate cyclase activity"/>
    <property type="evidence" value="ECO:0007669"/>
    <property type="project" value="UniProtKB-EC"/>
</dbReference>
<dbReference type="Gene3D" id="3.30.70.270">
    <property type="match status" value="1"/>
</dbReference>
<gene>
    <name evidence="4" type="ORF">FRZ32_09205</name>
</gene>
<accession>A0A5C6TTW5</accession>
<dbReference type="EC" id="2.7.7.65" evidence="1"/>
<evidence type="ECO:0000259" key="3">
    <source>
        <dbReference type="PROSITE" id="PS50887"/>
    </source>
</evidence>
<dbReference type="PROSITE" id="PS50887">
    <property type="entry name" value="GGDEF"/>
    <property type="match status" value="1"/>
</dbReference>
<proteinExistence type="predicted"/>
<dbReference type="RefSeq" id="WP_147043229.1">
    <property type="nucleotide sequence ID" value="NZ_BAABIR010000004.1"/>
</dbReference>
<feature type="coiled-coil region" evidence="2">
    <location>
        <begin position="136"/>
        <end position="170"/>
    </location>
</feature>
<evidence type="ECO:0000256" key="2">
    <source>
        <dbReference type="SAM" id="Coils"/>
    </source>
</evidence>
<keyword evidence="2" id="KW-0175">Coiled coil</keyword>
<dbReference type="SUPFAM" id="SSF55073">
    <property type="entry name" value="Nucleotide cyclase"/>
    <property type="match status" value="1"/>
</dbReference>
<dbReference type="InterPro" id="IPR043128">
    <property type="entry name" value="Rev_trsase/Diguanyl_cyclase"/>
</dbReference>
<comment type="caution">
    <text evidence="4">The sequence shown here is derived from an EMBL/GenBank/DDBJ whole genome shotgun (WGS) entry which is preliminary data.</text>
</comment>
<protein>
    <recommendedName>
        <fullName evidence="1">diguanylate cyclase</fullName>
        <ecNumber evidence="1">2.7.7.65</ecNumber>
    </recommendedName>
</protein>
<dbReference type="InterPro" id="IPR029787">
    <property type="entry name" value="Nucleotide_cyclase"/>
</dbReference>
<reference evidence="4 5" key="1">
    <citation type="journal article" date="2015" name="J. Microbiol.">
        <title>Sphingosinicella ginsenosidimutans sp. nov., with ginsenoside converting activity.</title>
        <authorList>
            <person name="Kim J.K."/>
            <person name="Kang M.S."/>
            <person name="Park S.C."/>
            <person name="Kim K.M."/>
            <person name="Choi K."/>
            <person name="Yoon M.H."/>
            <person name="Im W.T."/>
        </authorList>
    </citation>
    <scope>NUCLEOTIDE SEQUENCE [LARGE SCALE GENOMIC DNA]</scope>
    <source>
        <strain evidence="4 5">BS-11</strain>
    </source>
</reference>
<sequence length="330" mass="36111">MDSQALYRDIGRFFAQHGLWPTPQNYALVYQVLVDGQSPAAQAVKAATSDGVRLTQREADQIMDTHGVATAAAPPRQDAASAALISATRRQVEEFTAIVEASQAQAKSYGEDLAAGARQLEESGDADQVATLIGITRAMVERTQQAEQQLDAARSEAENLRTRLAEVSEEARSDPLTHLPNRRAFEERYALLQQERIEVSLAICDVDKFKRINDTYGHGVGDRVLRSVAGLLRECCDGHMVARLGGEEFVVLFERMEPGQAAAILDEARETLAEKKFRLRENDAPIGQVTFSAGVARGSHPLGTPALQRADELLYIAKNEGRNRVCVEPA</sequence>